<name>A0A9N7YHF3_PLEPL</name>
<organism evidence="2 3">
    <name type="scientific">Pleuronectes platessa</name>
    <name type="common">European plaice</name>
    <dbReference type="NCBI Taxonomy" id="8262"/>
    <lineage>
        <taxon>Eukaryota</taxon>
        <taxon>Metazoa</taxon>
        <taxon>Chordata</taxon>
        <taxon>Craniata</taxon>
        <taxon>Vertebrata</taxon>
        <taxon>Euteleostomi</taxon>
        <taxon>Actinopterygii</taxon>
        <taxon>Neopterygii</taxon>
        <taxon>Teleostei</taxon>
        <taxon>Neoteleostei</taxon>
        <taxon>Acanthomorphata</taxon>
        <taxon>Carangaria</taxon>
        <taxon>Pleuronectiformes</taxon>
        <taxon>Pleuronectoidei</taxon>
        <taxon>Pleuronectidae</taxon>
        <taxon>Pleuronectes</taxon>
    </lineage>
</organism>
<evidence type="ECO:0000256" key="1">
    <source>
        <dbReference type="SAM" id="MobiDB-lite"/>
    </source>
</evidence>
<proteinExistence type="predicted"/>
<accession>A0A9N7YHF3</accession>
<reference evidence="2" key="1">
    <citation type="submission" date="2020-03" db="EMBL/GenBank/DDBJ databases">
        <authorList>
            <person name="Weist P."/>
        </authorList>
    </citation>
    <scope>NUCLEOTIDE SEQUENCE</scope>
</reference>
<evidence type="ECO:0000313" key="3">
    <source>
        <dbReference type="Proteomes" id="UP001153269"/>
    </source>
</evidence>
<evidence type="ECO:0000313" key="2">
    <source>
        <dbReference type="EMBL" id="CAB1431580.1"/>
    </source>
</evidence>
<dbReference type="Proteomes" id="UP001153269">
    <property type="component" value="Unassembled WGS sequence"/>
</dbReference>
<keyword evidence="3" id="KW-1185">Reference proteome</keyword>
<dbReference type="EMBL" id="CADEAL010001350">
    <property type="protein sequence ID" value="CAB1431580.1"/>
    <property type="molecule type" value="Genomic_DNA"/>
</dbReference>
<feature type="region of interest" description="Disordered" evidence="1">
    <location>
        <begin position="78"/>
        <end position="107"/>
    </location>
</feature>
<sequence length="107" mass="11396">MDSWLQQHSSYIRNCEETGVEDHLLTFTVVSENLSLAVSFSGSKAWSTAAAPQNATIGTQTAMHPPHLRLEAHPLPRARARGKGQSQSQIPGGGGRGYAPSATTHMG</sequence>
<gene>
    <name evidence="2" type="ORF">PLEPLA_LOCUS19637</name>
</gene>
<protein>
    <submittedName>
        <fullName evidence="2">Uncharacterized protein</fullName>
    </submittedName>
</protein>
<comment type="caution">
    <text evidence="2">The sequence shown here is derived from an EMBL/GenBank/DDBJ whole genome shotgun (WGS) entry which is preliminary data.</text>
</comment>
<dbReference type="AlphaFoldDB" id="A0A9N7YHF3"/>